<accession>A0A2T8F8R0</accession>
<evidence type="ECO:0000313" key="4">
    <source>
        <dbReference type="Proteomes" id="UP000246018"/>
    </source>
</evidence>
<dbReference type="InterPro" id="IPR012495">
    <property type="entry name" value="TadE-like_dom"/>
</dbReference>
<dbReference type="RefSeq" id="WP_116573185.1">
    <property type="nucleotide sequence ID" value="NZ_QDGZ01000006.1"/>
</dbReference>
<feature type="domain" description="TadE-like" evidence="2">
    <location>
        <begin position="10"/>
        <end position="51"/>
    </location>
</feature>
<comment type="caution">
    <text evidence="3">The sequence shown here is derived from an EMBL/GenBank/DDBJ whole genome shotgun (WGS) entry which is preliminary data.</text>
</comment>
<dbReference type="Pfam" id="PF07811">
    <property type="entry name" value="TadE"/>
    <property type="match status" value="1"/>
</dbReference>
<protein>
    <submittedName>
        <fullName evidence="3">Pilus assembly protein TadE</fullName>
    </submittedName>
</protein>
<evidence type="ECO:0000313" key="3">
    <source>
        <dbReference type="EMBL" id="PVG82118.1"/>
    </source>
</evidence>
<evidence type="ECO:0000259" key="2">
    <source>
        <dbReference type="Pfam" id="PF07811"/>
    </source>
</evidence>
<organism evidence="3 4">
    <name type="scientific">Nocardioides gansuensis</name>
    <dbReference type="NCBI Taxonomy" id="2138300"/>
    <lineage>
        <taxon>Bacteria</taxon>
        <taxon>Bacillati</taxon>
        <taxon>Actinomycetota</taxon>
        <taxon>Actinomycetes</taxon>
        <taxon>Propionibacteriales</taxon>
        <taxon>Nocardioidaceae</taxon>
        <taxon>Nocardioides</taxon>
    </lineage>
</organism>
<proteinExistence type="predicted"/>
<dbReference type="EMBL" id="QDGZ01000006">
    <property type="protein sequence ID" value="PVG82118.1"/>
    <property type="molecule type" value="Genomic_DNA"/>
</dbReference>
<reference evidence="3 4" key="1">
    <citation type="submission" date="2018-04" db="EMBL/GenBank/DDBJ databases">
        <title>Genome of Nocardioides gansuensis WSJ-1.</title>
        <authorList>
            <person name="Wu S."/>
            <person name="Wang G."/>
        </authorList>
    </citation>
    <scope>NUCLEOTIDE SEQUENCE [LARGE SCALE GENOMIC DNA]</scope>
    <source>
        <strain evidence="3 4">WSJ-1</strain>
    </source>
</reference>
<dbReference type="Proteomes" id="UP000246018">
    <property type="component" value="Unassembled WGS sequence"/>
</dbReference>
<gene>
    <name evidence="3" type="ORF">DDE18_15685</name>
</gene>
<evidence type="ECO:0000256" key="1">
    <source>
        <dbReference type="SAM" id="Phobius"/>
    </source>
</evidence>
<keyword evidence="1" id="KW-1133">Transmembrane helix</keyword>
<dbReference type="AlphaFoldDB" id="A0A2T8F8R0"/>
<keyword evidence="1" id="KW-0472">Membrane</keyword>
<name>A0A2T8F8R0_9ACTN</name>
<sequence>MASARDQQGATSVIQLVLVAPALLAMIMAIVQFGLVAHARNVAEQAAQEGAATARRFDGTTAAAEADALKYLTLLGSHTLKNRTAVAHRGPESASVTVTGDVLSLLPGIKLHVEEAAAGPVERYVAPSGESANSEGAGGGN</sequence>
<keyword evidence="1" id="KW-0812">Transmembrane</keyword>
<keyword evidence="4" id="KW-1185">Reference proteome</keyword>
<dbReference type="OrthoDB" id="4220102at2"/>
<feature type="transmembrane region" description="Helical" evidence="1">
    <location>
        <begin position="12"/>
        <end position="35"/>
    </location>
</feature>